<dbReference type="Pfam" id="PF01590">
    <property type="entry name" value="GAF"/>
    <property type="match status" value="1"/>
</dbReference>
<proteinExistence type="predicted"/>
<comment type="caution">
    <text evidence="1">The sequence shown here is derived from an EMBL/GenBank/DDBJ whole genome shotgun (WGS) entry which is preliminary data.</text>
</comment>
<dbReference type="Pfam" id="PF00990">
    <property type="entry name" value="GGDEF"/>
    <property type="match status" value="1"/>
</dbReference>
<protein>
    <submittedName>
        <fullName evidence="1">EAL domain-containing protein</fullName>
    </submittedName>
</protein>
<dbReference type="InterPro" id="IPR001633">
    <property type="entry name" value="EAL_dom"/>
</dbReference>
<evidence type="ECO:0000313" key="2">
    <source>
        <dbReference type="Proteomes" id="UP001548189"/>
    </source>
</evidence>
<keyword evidence="2" id="KW-1185">Reference proteome</keyword>
<gene>
    <name evidence="1" type="ORF">ABVT43_13680</name>
</gene>
<reference evidence="1 2" key="1">
    <citation type="submission" date="2024-06" db="EMBL/GenBank/DDBJ databases">
        <authorList>
            <person name="Li F."/>
        </authorList>
    </citation>
    <scope>NUCLEOTIDE SEQUENCE [LARGE SCALE GENOMIC DNA]</scope>
    <source>
        <strain evidence="1 2">GXAS 311</strain>
    </source>
</reference>
<dbReference type="InterPro" id="IPR000160">
    <property type="entry name" value="GGDEF_dom"/>
</dbReference>
<dbReference type="CDD" id="cd01949">
    <property type="entry name" value="GGDEF"/>
    <property type="match status" value="1"/>
</dbReference>
<dbReference type="SMART" id="SM00065">
    <property type="entry name" value="GAF"/>
    <property type="match status" value="2"/>
</dbReference>
<name>A0ABV2BW81_9GAMM</name>
<dbReference type="EMBL" id="JBEVCJ010000018">
    <property type="protein sequence ID" value="MET1256185.1"/>
    <property type="molecule type" value="Genomic_DNA"/>
</dbReference>
<dbReference type="InterPro" id="IPR052155">
    <property type="entry name" value="Biofilm_reg_signaling"/>
</dbReference>
<dbReference type="Pfam" id="PF13185">
    <property type="entry name" value="GAF_2"/>
    <property type="match status" value="1"/>
</dbReference>
<dbReference type="InterPro" id="IPR003018">
    <property type="entry name" value="GAF"/>
</dbReference>
<sequence length="875" mass="99842">MNNDFDKKLTELTNEIKLLRAQNTRLVAQAKQYAETKKLQDALYKIVDITNSSEDLDTYFHQLHLIVRDLTEAKNFFIALTNQPTQTLTFPYFVDEDDPTGSVTPQKIYSFEDYRGSPTMAVINSGKIQHIHQQQFAQFAFHGKLPEDWIGVPLIQKKEVIGALVVQSYEKDFKYSSRDENLLIYVSQHIATSLRRKQDSAALKQAHRQLKVINQELEARVSERTEELKQINRQLAKEVQERRNSEKVQKALYEITDLVSTSSNLNSLFEGVHQVISELMYAKNAIIAILSDDRKQLDFPYFVDEFDTAPESYKLDPEQFHEYPFLTMKVLATGNPILINNKAELARKTVGTKAISWLGVPLKDKDKTFGVFVIQSYDINHIHYERDLSILKTIASQISTAILRKEDADALKQAHEYLEHRVKERTSVLEKTIIKRRKIEKQLEHESLHDSLTKLPNRKFLAEQLKLVLNGSKSNRGCDIALLFLDLDRFKIINDSLGHHIGDLFLIEVSKRLLSCMRNEDIVVRLGGDEFCILMFQVDNESIAVRLAERVLFQLRKPVLVEQHSLITSASIGVRLAKVGVDDAVQVIGDADSAMYQAKNNGKNRFCLFDANIKKIVSQRLQLEQDLRAAIGTNQITLYYQPIFDIHANQVVGTEALLRWRHPQKGYISPAEFIPIAEETGLIQDIGESVVDMACTTLKVFSAYPELTDLYININVSAMQILSRSLDEYIRKQIIKYDVNPNRLNAEITESILIEDFKAATHFVQELKAIGMKIILDDFGTGYSSLSYLHQFPFDLIKLDKSFIQSTSDNSSNVTLIESIVFMATNLGIDVVVEGIETEQQKQLAKALNCKFGQGYLFAEPLPKENLITLMLNHM</sequence>
<dbReference type="SUPFAM" id="SSF55073">
    <property type="entry name" value="Nucleotide cyclase"/>
    <property type="match status" value="1"/>
</dbReference>
<dbReference type="PROSITE" id="PS50883">
    <property type="entry name" value="EAL"/>
    <property type="match status" value="1"/>
</dbReference>
<dbReference type="Proteomes" id="UP001548189">
    <property type="component" value="Unassembled WGS sequence"/>
</dbReference>
<dbReference type="Gene3D" id="3.30.70.270">
    <property type="match status" value="1"/>
</dbReference>
<dbReference type="Gene3D" id="3.20.20.450">
    <property type="entry name" value="EAL domain"/>
    <property type="match status" value="1"/>
</dbReference>
<accession>A0ABV2BW81</accession>
<dbReference type="PANTHER" id="PTHR44757:SF2">
    <property type="entry name" value="BIOFILM ARCHITECTURE MAINTENANCE PROTEIN MBAA"/>
    <property type="match status" value="1"/>
</dbReference>
<dbReference type="CDD" id="cd01948">
    <property type="entry name" value="EAL"/>
    <property type="match status" value="1"/>
</dbReference>
<dbReference type="PROSITE" id="PS50887">
    <property type="entry name" value="GGDEF"/>
    <property type="match status" value="1"/>
</dbReference>
<dbReference type="SUPFAM" id="SSF141868">
    <property type="entry name" value="EAL domain-like"/>
    <property type="match status" value="1"/>
</dbReference>
<dbReference type="NCBIfam" id="TIGR00254">
    <property type="entry name" value="GGDEF"/>
    <property type="match status" value="1"/>
</dbReference>
<dbReference type="InterPro" id="IPR029016">
    <property type="entry name" value="GAF-like_dom_sf"/>
</dbReference>
<dbReference type="Gene3D" id="3.30.450.40">
    <property type="match status" value="2"/>
</dbReference>
<dbReference type="PANTHER" id="PTHR44757">
    <property type="entry name" value="DIGUANYLATE CYCLASE DGCP"/>
    <property type="match status" value="1"/>
</dbReference>
<dbReference type="InterPro" id="IPR043128">
    <property type="entry name" value="Rev_trsase/Diguanyl_cyclase"/>
</dbReference>
<dbReference type="SMART" id="SM00267">
    <property type="entry name" value="GGDEF"/>
    <property type="match status" value="1"/>
</dbReference>
<dbReference type="InterPro" id="IPR029787">
    <property type="entry name" value="Nucleotide_cyclase"/>
</dbReference>
<dbReference type="SUPFAM" id="SSF55781">
    <property type="entry name" value="GAF domain-like"/>
    <property type="match status" value="2"/>
</dbReference>
<dbReference type="SMART" id="SM00052">
    <property type="entry name" value="EAL"/>
    <property type="match status" value="1"/>
</dbReference>
<organism evidence="1 2">
    <name type="scientific">Aliikangiella maris</name>
    <dbReference type="NCBI Taxonomy" id="3162458"/>
    <lineage>
        <taxon>Bacteria</taxon>
        <taxon>Pseudomonadati</taxon>
        <taxon>Pseudomonadota</taxon>
        <taxon>Gammaproteobacteria</taxon>
        <taxon>Oceanospirillales</taxon>
        <taxon>Pleioneaceae</taxon>
        <taxon>Aliikangiella</taxon>
    </lineage>
</organism>
<dbReference type="Pfam" id="PF00563">
    <property type="entry name" value="EAL"/>
    <property type="match status" value="1"/>
</dbReference>
<evidence type="ECO:0000313" key="1">
    <source>
        <dbReference type="EMBL" id="MET1256185.1"/>
    </source>
</evidence>
<dbReference type="InterPro" id="IPR035919">
    <property type="entry name" value="EAL_sf"/>
</dbReference>